<dbReference type="AlphaFoldDB" id="A0A3B1BJC8"/>
<evidence type="ECO:0000313" key="1">
    <source>
        <dbReference type="EMBL" id="VAX10680.1"/>
    </source>
</evidence>
<organism evidence="1">
    <name type="scientific">hydrothermal vent metagenome</name>
    <dbReference type="NCBI Taxonomy" id="652676"/>
    <lineage>
        <taxon>unclassified sequences</taxon>
        <taxon>metagenomes</taxon>
        <taxon>ecological metagenomes</taxon>
    </lineage>
</organism>
<sequence>MPNKYALFTGFLLLLSLISNPVFAGTPPDKMLQATTDKMVKALQNNHEAIQRDHRVLYALIEDILLPRLDIITASRSVLGKHWKTASKEQKIRFIHAFRNLLVRFYSSALAEYLSDHKIESNFITYLPLRESIDQKRLTVHAVVHPPHGDKVSIRYRMRHTNKSWKIYDIAVAGISVISTYRTSFANEIHQKGLEAFISSIEKRNAALLNAVKNKASLVSIPP</sequence>
<dbReference type="PANTHER" id="PTHR36573:SF1">
    <property type="entry name" value="INTERMEMBRANE PHOSPHOLIPID TRANSPORT SYSTEM BINDING PROTEIN MLAC"/>
    <property type="match status" value="1"/>
</dbReference>
<gene>
    <name evidence="1" type="ORF">MNBD_GAMMA25-2266</name>
</gene>
<evidence type="ECO:0008006" key="2">
    <source>
        <dbReference type="Google" id="ProtNLM"/>
    </source>
</evidence>
<dbReference type="PIRSF" id="PIRSF004649">
    <property type="entry name" value="MlaC"/>
    <property type="match status" value="1"/>
</dbReference>
<dbReference type="InterPro" id="IPR042245">
    <property type="entry name" value="Tgt2/MlaC_sf"/>
</dbReference>
<dbReference type="EMBL" id="UOFY01000053">
    <property type="protein sequence ID" value="VAX10680.1"/>
    <property type="molecule type" value="Genomic_DNA"/>
</dbReference>
<dbReference type="Gene3D" id="3.10.450.710">
    <property type="entry name" value="Tgt2/MlaC"/>
    <property type="match status" value="1"/>
</dbReference>
<protein>
    <recommendedName>
        <fullName evidence="2">Phospholipid ABC transporter shuttle protein MlaC</fullName>
    </recommendedName>
</protein>
<dbReference type="InterPro" id="IPR008869">
    <property type="entry name" value="MlaC/ttg2D"/>
</dbReference>
<reference evidence="1" key="1">
    <citation type="submission" date="2018-06" db="EMBL/GenBank/DDBJ databases">
        <authorList>
            <person name="Zhirakovskaya E."/>
        </authorList>
    </citation>
    <scope>NUCLEOTIDE SEQUENCE</scope>
</reference>
<dbReference type="Pfam" id="PF05494">
    <property type="entry name" value="MlaC"/>
    <property type="match status" value="1"/>
</dbReference>
<dbReference type="PANTHER" id="PTHR36573">
    <property type="entry name" value="INTERMEMBRANE PHOSPHOLIPID TRANSPORT SYSTEM BINDING PROTEIN MLAC"/>
    <property type="match status" value="1"/>
</dbReference>
<accession>A0A3B1BJC8</accession>
<proteinExistence type="predicted"/>
<name>A0A3B1BJC8_9ZZZZ</name>